<dbReference type="PANTHER" id="PTHR24056:SF334">
    <property type="entry name" value="CYCLIN-DEPENDENT KINASE 1"/>
    <property type="match status" value="1"/>
</dbReference>
<name>A0A0N5D416_THECL</name>
<evidence type="ECO:0000256" key="1">
    <source>
        <dbReference type="ARBA" id="ARBA00004123"/>
    </source>
</evidence>
<dbReference type="FunFam" id="3.30.200.20:FF:000124">
    <property type="entry name" value="Cyclin-dependent kinase 4"/>
    <property type="match status" value="1"/>
</dbReference>
<dbReference type="PROSITE" id="PS00107">
    <property type="entry name" value="PROTEIN_KINASE_ATP"/>
    <property type="match status" value="1"/>
</dbReference>
<feature type="domain" description="Protein kinase" evidence="18">
    <location>
        <begin position="21"/>
        <end position="317"/>
    </location>
</feature>
<dbReference type="GO" id="GO:0005634">
    <property type="term" value="C:nucleus"/>
    <property type="evidence" value="ECO:0007669"/>
    <property type="project" value="UniProtKB-SubCell"/>
</dbReference>
<dbReference type="PROSITE" id="PS00108">
    <property type="entry name" value="PROTEIN_KINASE_ST"/>
    <property type="match status" value="1"/>
</dbReference>
<keyword evidence="4" id="KW-0597">Phosphoprotein</keyword>
<dbReference type="PANTHER" id="PTHR24056">
    <property type="entry name" value="CELL DIVISION PROTEIN KINASE"/>
    <property type="match status" value="1"/>
</dbReference>
<keyword evidence="3 17" id="KW-0723">Serine/threonine-protein kinase</keyword>
<dbReference type="Gene3D" id="1.10.510.10">
    <property type="entry name" value="Transferase(Phosphotransferase) domain 1"/>
    <property type="match status" value="1"/>
</dbReference>
<dbReference type="InterPro" id="IPR000719">
    <property type="entry name" value="Prot_kinase_dom"/>
</dbReference>
<dbReference type="CDD" id="cd07829">
    <property type="entry name" value="STKc_CDK_like"/>
    <property type="match status" value="1"/>
</dbReference>
<dbReference type="GO" id="GO:0000086">
    <property type="term" value="P:G2/M transition of mitotic cell cycle"/>
    <property type="evidence" value="ECO:0007669"/>
    <property type="project" value="TreeGrafter"/>
</dbReference>
<dbReference type="Pfam" id="PF00069">
    <property type="entry name" value="Pkinase"/>
    <property type="match status" value="1"/>
</dbReference>
<dbReference type="SUPFAM" id="SSF56112">
    <property type="entry name" value="Protein kinase-like (PK-like)"/>
    <property type="match status" value="1"/>
</dbReference>
<evidence type="ECO:0000256" key="3">
    <source>
        <dbReference type="ARBA" id="ARBA00022527"/>
    </source>
</evidence>
<dbReference type="PROSITE" id="PS50011">
    <property type="entry name" value="PROTEIN_KINASE_DOM"/>
    <property type="match status" value="1"/>
</dbReference>
<evidence type="ECO:0000256" key="11">
    <source>
        <dbReference type="ARBA" id="ARBA00023242"/>
    </source>
</evidence>
<comment type="subcellular location">
    <subcellularLocation>
        <location evidence="1">Nucleus</location>
    </subcellularLocation>
</comment>
<sequence>MPRFAGLMIGNSIESEVWKKYTRIKKIGEGTYGVVFKAMDRCTGDFVAVKKIRTNVKLSGGLPYSSIREITFLKSLVHPNIVSLKDILVNESQVDLVFEFIDMDLKMYISNIPSGKWMEKVEQKLFLYQILQGICYCHQRSILHRDLKPSNLLVDGKGGIKIADFGLGKTSSQETCLTREVCTLFYKPPEILLGENRYTGAIDIWSIGCIAAEMATKKVLFMGDSEIDQIFRIFSLMSTPNENTWRGCSKLRDYSESFPQWKQNQLDEILIHFMDADGIKIVQVSTLWRDVPSSMQMLIYNPQERITAKELLKSSYFDDIDRKKLLDSKYDGTLVLP</sequence>
<evidence type="ECO:0000256" key="8">
    <source>
        <dbReference type="ARBA" id="ARBA00022776"/>
    </source>
</evidence>
<comment type="catalytic activity">
    <reaction evidence="15">
        <text>[DNA-directed RNA polymerase] + ATP = phospho-[DNA-directed RNA polymerase] + ADP + H(+)</text>
        <dbReference type="Rhea" id="RHEA:10216"/>
        <dbReference type="Rhea" id="RHEA-COMP:11321"/>
        <dbReference type="Rhea" id="RHEA-COMP:11322"/>
        <dbReference type="ChEBI" id="CHEBI:15378"/>
        <dbReference type="ChEBI" id="CHEBI:30616"/>
        <dbReference type="ChEBI" id="CHEBI:43176"/>
        <dbReference type="ChEBI" id="CHEBI:68546"/>
        <dbReference type="ChEBI" id="CHEBI:456216"/>
        <dbReference type="EC" id="2.7.11.23"/>
    </reaction>
</comment>
<dbReference type="GO" id="GO:0007095">
    <property type="term" value="P:mitotic G2 DNA damage checkpoint signaling"/>
    <property type="evidence" value="ECO:0007669"/>
    <property type="project" value="TreeGrafter"/>
</dbReference>
<reference evidence="19 20" key="2">
    <citation type="submission" date="2018-11" db="EMBL/GenBank/DDBJ databases">
        <authorList>
            <consortium name="Pathogen Informatics"/>
        </authorList>
    </citation>
    <scope>NUCLEOTIDE SEQUENCE [LARGE SCALE GENOMIC DNA]</scope>
</reference>
<dbReference type="InterPro" id="IPR017441">
    <property type="entry name" value="Protein_kinase_ATP_BS"/>
</dbReference>
<feature type="binding site" evidence="16">
    <location>
        <position position="51"/>
    </location>
    <ligand>
        <name>ATP</name>
        <dbReference type="ChEBI" id="CHEBI:30616"/>
    </ligand>
</feature>
<comment type="catalytic activity">
    <reaction evidence="14">
        <text>L-seryl-[protein] + ATP = O-phospho-L-seryl-[protein] + ADP + H(+)</text>
        <dbReference type="Rhea" id="RHEA:17989"/>
        <dbReference type="Rhea" id="RHEA-COMP:9863"/>
        <dbReference type="Rhea" id="RHEA-COMP:11604"/>
        <dbReference type="ChEBI" id="CHEBI:15378"/>
        <dbReference type="ChEBI" id="CHEBI:29999"/>
        <dbReference type="ChEBI" id="CHEBI:30616"/>
        <dbReference type="ChEBI" id="CHEBI:83421"/>
        <dbReference type="ChEBI" id="CHEBI:456216"/>
        <dbReference type="EC" id="2.7.11.22"/>
    </reaction>
</comment>
<evidence type="ECO:0000256" key="5">
    <source>
        <dbReference type="ARBA" id="ARBA00022618"/>
    </source>
</evidence>
<gene>
    <name evidence="19" type="ORF">TCLT_LOCUS7684</name>
</gene>
<dbReference type="AlphaFoldDB" id="A0A0N5D416"/>
<reference evidence="21" key="1">
    <citation type="submission" date="2017-02" db="UniProtKB">
        <authorList>
            <consortium name="WormBaseParasite"/>
        </authorList>
    </citation>
    <scope>IDENTIFICATION</scope>
</reference>
<evidence type="ECO:0000256" key="2">
    <source>
        <dbReference type="ARBA" id="ARBA00006485"/>
    </source>
</evidence>
<keyword evidence="11" id="KW-0539">Nucleus</keyword>
<evidence type="ECO:0000313" key="21">
    <source>
        <dbReference type="WBParaSite" id="TCLT_0000769501-mRNA-1"/>
    </source>
</evidence>
<evidence type="ECO:0000313" key="19">
    <source>
        <dbReference type="EMBL" id="VDN05166.1"/>
    </source>
</evidence>
<dbReference type="GO" id="GO:0008353">
    <property type="term" value="F:RNA polymerase II CTD heptapeptide repeat kinase activity"/>
    <property type="evidence" value="ECO:0007669"/>
    <property type="project" value="UniProtKB-EC"/>
</dbReference>
<dbReference type="InterPro" id="IPR011009">
    <property type="entry name" value="Kinase-like_dom_sf"/>
</dbReference>
<evidence type="ECO:0000256" key="16">
    <source>
        <dbReference type="PROSITE-ProRule" id="PRU10141"/>
    </source>
</evidence>
<evidence type="ECO:0000256" key="4">
    <source>
        <dbReference type="ARBA" id="ARBA00022553"/>
    </source>
</evidence>
<evidence type="ECO:0000256" key="14">
    <source>
        <dbReference type="ARBA" id="ARBA00048367"/>
    </source>
</evidence>
<dbReference type="FunFam" id="1.10.510.10:FF:000624">
    <property type="entry name" value="Mitogen-activated protein kinase"/>
    <property type="match status" value="1"/>
</dbReference>
<keyword evidence="10 16" id="KW-0067">ATP-binding</keyword>
<evidence type="ECO:0000313" key="20">
    <source>
        <dbReference type="Proteomes" id="UP000276776"/>
    </source>
</evidence>
<evidence type="ECO:0000256" key="12">
    <source>
        <dbReference type="ARBA" id="ARBA00023306"/>
    </source>
</evidence>
<dbReference type="GO" id="GO:0004693">
    <property type="term" value="F:cyclin-dependent protein serine/threonine kinase activity"/>
    <property type="evidence" value="ECO:0007669"/>
    <property type="project" value="UniProtKB-EC"/>
</dbReference>
<keyword evidence="6" id="KW-0808">Transferase</keyword>
<evidence type="ECO:0000256" key="9">
    <source>
        <dbReference type="ARBA" id="ARBA00022777"/>
    </source>
</evidence>
<dbReference type="OrthoDB" id="1732493at2759"/>
<dbReference type="InterPro" id="IPR050108">
    <property type="entry name" value="CDK"/>
</dbReference>
<keyword evidence="8" id="KW-0498">Mitosis</keyword>
<dbReference type="WBParaSite" id="TCLT_0000769501-mRNA-1">
    <property type="protein sequence ID" value="TCLT_0000769501-mRNA-1"/>
    <property type="gene ID" value="TCLT_0000769501"/>
</dbReference>
<comment type="similarity">
    <text evidence="2">Belongs to the protein kinase superfamily. CMGC Ser/Thr protein kinase family. CDC2/CDKX subfamily.</text>
</comment>
<evidence type="ECO:0000256" key="13">
    <source>
        <dbReference type="ARBA" id="ARBA00047811"/>
    </source>
</evidence>
<organism evidence="21">
    <name type="scientific">Thelazia callipaeda</name>
    <name type="common">Oriental eyeworm</name>
    <name type="synonym">Parasitic nematode</name>
    <dbReference type="NCBI Taxonomy" id="103827"/>
    <lineage>
        <taxon>Eukaryota</taxon>
        <taxon>Metazoa</taxon>
        <taxon>Ecdysozoa</taxon>
        <taxon>Nematoda</taxon>
        <taxon>Chromadorea</taxon>
        <taxon>Rhabditida</taxon>
        <taxon>Spirurina</taxon>
        <taxon>Spiruromorpha</taxon>
        <taxon>Thelazioidea</taxon>
        <taxon>Thelaziidae</taxon>
        <taxon>Thelazia</taxon>
    </lineage>
</organism>
<evidence type="ECO:0000256" key="15">
    <source>
        <dbReference type="ARBA" id="ARBA00049280"/>
    </source>
</evidence>
<evidence type="ECO:0000256" key="10">
    <source>
        <dbReference type="ARBA" id="ARBA00022840"/>
    </source>
</evidence>
<dbReference type="Gene3D" id="3.30.200.20">
    <property type="entry name" value="Phosphorylase Kinase, domain 1"/>
    <property type="match status" value="1"/>
</dbReference>
<dbReference type="SMART" id="SM00220">
    <property type="entry name" value="S_TKc"/>
    <property type="match status" value="1"/>
</dbReference>
<dbReference type="OMA" id="FEMSVQT"/>
<keyword evidence="5" id="KW-0132">Cell division</keyword>
<evidence type="ECO:0000259" key="18">
    <source>
        <dbReference type="PROSITE" id="PS50011"/>
    </source>
</evidence>
<dbReference type="GO" id="GO:0051301">
    <property type="term" value="P:cell division"/>
    <property type="evidence" value="ECO:0007669"/>
    <property type="project" value="UniProtKB-KW"/>
</dbReference>
<proteinExistence type="inferred from homology"/>
<comment type="catalytic activity">
    <reaction evidence="13">
        <text>L-threonyl-[protein] + ATP = O-phospho-L-threonyl-[protein] + ADP + H(+)</text>
        <dbReference type="Rhea" id="RHEA:46608"/>
        <dbReference type="Rhea" id="RHEA-COMP:11060"/>
        <dbReference type="Rhea" id="RHEA-COMP:11605"/>
        <dbReference type="ChEBI" id="CHEBI:15378"/>
        <dbReference type="ChEBI" id="CHEBI:30013"/>
        <dbReference type="ChEBI" id="CHEBI:30616"/>
        <dbReference type="ChEBI" id="CHEBI:61977"/>
        <dbReference type="ChEBI" id="CHEBI:456216"/>
        <dbReference type="EC" id="2.7.11.22"/>
    </reaction>
</comment>
<keyword evidence="9" id="KW-0418">Kinase</keyword>
<keyword evidence="20" id="KW-1185">Reference proteome</keyword>
<dbReference type="Proteomes" id="UP000276776">
    <property type="component" value="Unassembled WGS sequence"/>
</dbReference>
<keyword evidence="7 16" id="KW-0547">Nucleotide-binding</keyword>
<keyword evidence="12" id="KW-0131">Cell cycle</keyword>
<dbReference type="GO" id="GO:0005524">
    <property type="term" value="F:ATP binding"/>
    <property type="evidence" value="ECO:0007669"/>
    <property type="project" value="UniProtKB-UniRule"/>
</dbReference>
<evidence type="ECO:0000256" key="7">
    <source>
        <dbReference type="ARBA" id="ARBA00022741"/>
    </source>
</evidence>
<dbReference type="InterPro" id="IPR008271">
    <property type="entry name" value="Ser/Thr_kinase_AS"/>
</dbReference>
<dbReference type="STRING" id="103827.A0A0N5D416"/>
<dbReference type="EMBL" id="UYYF01004535">
    <property type="protein sequence ID" value="VDN05166.1"/>
    <property type="molecule type" value="Genomic_DNA"/>
</dbReference>
<evidence type="ECO:0000256" key="6">
    <source>
        <dbReference type="ARBA" id="ARBA00022679"/>
    </source>
</evidence>
<accession>A0A0N5D416</accession>
<protein>
    <submittedName>
        <fullName evidence="21">Protein kinase domain-containing protein</fullName>
    </submittedName>
</protein>
<evidence type="ECO:0000256" key="17">
    <source>
        <dbReference type="RuleBase" id="RU000304"/>
    </source>
</evidence>